<organism evidence="2 3">
    <name type="scientific">Sphaerotilus mobilis</name>
    <dbReference type="NCBI Taxonomy" id="47994"/>
    <lineage>
        <taxon>Bacteria</taxon>
        <taxon>Pseudomonadati</taxon>
        <taxon>Pseudomonadota</taxon>
        <taxon>Betaproteobacteria</taxon>
        <taxon>Burkholderiales</taxon>
        <taxon>Sphaerotilaceae</taxon>
        <taxon>Sphaerotilus</taxon>
    </lineage>
</organism>
<feature type="chain" id="PRO_5020877940" description="Capsule assembly protein Wzi" evidence="1">
    <location>
        <begin position="30"/>
        <end position="493"/>
    </location>
</feature>
<keyword evidence="3" id="KW-1185">Reference proteome</keyword>
<proteinExistence type="predicted"/>
<evidence type="ECO:0000313" key="3">
    <source>
        <dbReference type="Proteomes" id="UP000293433"/>
    </source>
</evidence>
<dbReference type="OrthoDB" id="8885130at2"/>
<accession>A0A4Q7LC53</accession>
<name>A0A4Q7LC53_9BURK</name>
<reference evidence="2 3" key="1">
    <citation type="submission" date="2019-02" db="EMBL/GenBank/DDBJ databases">
        <title>Genomic Encyclopedia of Type Strains, Phase IV (KMG-IV): sequencing the most valuable type-strain genomes for metagenomic binning, comparative biology and taxonomic classification.</title>
        <authorList>
            <person name="Goeker M."/>
        </authorList>
    </citation>
    <scope>NUCLEOTIDE SEQUENCE [LARGE SCALE GENOMIC DNA]</scope>
    <source>
        <strain evidence="2 3">DSM 10617</strain>
    </source>
</reference>
<comment type="caution">
    <text evidence="2">The sequence shown here is derived from an EMBL/GenBank/DDBJ whole genome shotgun (WGS) entry which is preliminary data.</text>
</comment>
<evidence type="ECO:0000313" key="2">
    <source>
        <dbReference type="EMBL" id="RZS46802.1"/>
    </source>
</evidence>
<sequence length="493" mass="49980">MTRPFFRPLAGCFALCVTAIAGVLPTAHAASFDTLPTRASLGLERVELPGREGMGLMSGALLFEAADGLWAGPAVYGASSGRRGGLFVGGLQVEGDWRLGGGRTLSASVYAGGGGGAAAPVGGGLMLRPALTLWQRLGPGWQAGLTASRVSFPSGDIRSRQLGLALAWDGAFRHLPTGSAPDADAGRSGLGLDRMAGTLTDWSIRTPGGTRRIGLVGARAERIDLASGMSWGIESAAAARGDAAGYMEILATGAASVAPLPARLPSLRGHVRLSAGLGGGGSVPTEGGPIGRLVVGVQASPASGWTTGVEAGSLRGIGSHLRARVAAAWLAFDLEHIGAGQPTGLPVRSDWSGALLRYTDVRRNDGRSLALDTIGLKLNRYVSEHVYLSGQAHSAFAGQAGAYSIGLIGAGVSMHPGWGWQLGAEALAGAAGGGGVATGGGLLMQGVAWAGWQPEGAIGEWRIGVGQARTRQGGLSSPLLELGWARRFVLGGR</sequence>
<dbReference type="Proteomes" id="UP000293433">
    <property type="component" value="Unassembled WGS sequence"/>
</dbReference>
<evidence type="ECO:0008006" key="4">
    <source>
        <dbReference type="Google" id="ProtNLM"/>
    </source>
</evidence>
<evidence type="ECO:0000256" key="1">
    <source>
        <dbReference type="SAM" id="SignalP"/>
    </source>
</evidence>
<dbReference type="AlphaFoldDB" id="A0A4Q7LC53"/>
<dbReference type="EMBL" id="SGWV01000013">
    <property type="protein sequence ID" value="RZS46802.1"/>
    <property type="molecule type" value="Genomic_DNA"/>
</dbReference>
<gene>
    <name evidence="2" type="ORF">EV685_3833</name>
</gene>
<keyword evidence="1" id="KW-0732">Signal</keyword>
<dbReference type="RefSeq" id="WP_130483657.1">
    <property type="nucleotide sequence ID" value="NZ_SGWV01000013.1"/>
</dbReference>
<protein>
    <recommendedName>
        <fullName evidence="4">Capsule assembly protein Wzi</fullName>
    </recommendedName>
</protein>
<feature type="signal peptide" evidence="1">
    <location>
        <begin position="1"/>
        <end position="29"/>
    </location>
</feature>